<dbReference type="PANTHER" id="PTHR31917">
    <property type="entry name" value="AGENET DOMAIN-CONTAINING PROTEIN-RELATED"/>
    <property type="match status" value="1"/>
</dbReference>
<dbReference type="OMA" id="ERMICEE"/>
<feature type="domain" description="Agenet" evidence="1">
    <location>
        <begin position="154"/>
        <end position="221"/>
    </location>
</feature>
<keyword evidence="3" id="KW-1185">Reference proteome</keyword>
<dbReference type="Pfam" id="PF05641">
    <property type="entry name" value="Agenet"/>
    <property type="match status" value="1"/>
</dbReference>
<feature type="domain" description="Agenet" evidence="1">
    <location>
        <begin position="242"/>
        <end position="300"/>
    </location>
</feature>
<dbReference type="EnsemblPlants" id="Kaladp0080s0080.1.v1.1">
    <property type="protein sequence ID" value="Kaladp0080s0080.1.v1.1"/>
    <property type="gene ID" value="Kaladp0080s0080.v1.1"/>
</dbReference>
<dbReference type="SMART" id="SM00743">
    <property type="entry name" value="Agenet"/>
    <property type="match status" value="2"/>
</dbReference>
<protein>
    <recommendedName>
        <fullName evidence="1">Agenet domain-containing protein</fullName>
    </recommendedName>
</protein>
<accession>A0A7N0URW9</accession>
<dbReference type="AlphaFoldDB" id="A0A7N0URW9"/>
<evidence type="ECO:0000313" key="2">
    <source>
        <dbReference type="EnsemblPlants" id="Kaladp0080s0080.1.v1.1"/>
    </source>
</evidence>
<name>A0A7N0URW9_KALFE</name>
<dbReference type="InterPro" id="IPR008395">
    <property type="entry name" value="Agenet-like_dom"/>
</dbReference>
<evidence type="ECO:0000259" key="1">
    <source>
        <dbReference type="SMART" id="SM00743"/>
    </source>
</evidence>
<dbReference type="PANTHER" id="PTHR31917:SF101">
    <property type="entry name" value="OS07G0607300 PROTEIN"/>
    <property type="match status" value="1"/>
</dbReference>
<dbReference type="CDD" id="cd20405">
    <property type="entry name" value="Tudor_Agenet_AtDUF_rpt1_3"/>
    <property type="match status" value="1"/>
</dbReference>
<sequence length="325" mass="36479">MSAGKRMFQSWEERMICEERGKRVVHFYLKDAAGGTVLVITGRETTIRHFKYCVTEEFSAAHGLRGSSAKPLKWRSRREAVKWLEKTVACPSRQHGKPRVHSDGSEIGHSKLISTAKQLTGSSGLACPTTAERLNGVAPSGSNRLSLPMHQHASPFRVGQRIEVLSQDSGIRGCWHRGVILKIDDHKCLKIEYDDLADAEDESIKLQEWVLAPRPAPPDELQMRCRGRLRVRPSPPLSLMRHPCVIGAPVDVWLWDGWWEGIVTRVSYPQDGSLQAYLPGERLLVTVETKDVRASRDWVNGRWIGISPKPDILSHTSSAVEWPAC</sequence>
<dbReference type="InterPro" id="IPR014002">
    <property type="entry name" value="Agenet_dom_plant"/>
</dbReference>
<dbReference type="Proteomes" id="UP000594263">
    <property type="component" value="Unplaced"/>
</dbReference>
<dbReference type="Gramene" id="Kaladp0080s0080.1.v1.1">
    <property type="protein sequence ID" value="Kaladp0080s0080.1.v1.1"/>
    <property type="gene ID" value="Kaladp0080s0080.v1.1"/>
</dbReference>
<organism evidence="2 3">
    <name type="scientific">Kalanchoe fedtschenkoi</name>
    <name type="common">Lavender scallops</name>
    <name type="synonym">South American air plant</name>
    <dbReference type="NCBI Taxonomy" id="63787"/>
    <lineage>
        <taxon>Eukaryota</taxon>
        <taxon>Viridiplantae</taxon>
        <taxon>Streptophyta</taxon>
        <taxon>Embryophyta</taxon>
        <taxon>Tracheophyta</taxon>
        <taxon>Spermatophyta</taxon>
        <taxon>Magnoliopsida</taxon>
        <taxon>eudicotyledons</taxon>
        <taxon>Gunneridae</taxon>
        <taxon>Pentapetalae</taxon>
        <taxon>Saxifragales</taxon>
        <taxon>Crassulaceae</taxon>
        <taxon>Kalanchoe</taxon>
    </lineage>
</organism>
<proteinExistence type="predicted"/>
<evidence type="ECO:0000313" key="3">
    <source>
        <dbReference type="Proteomes" id="UP000594263"/>
    </source>
</evidence>
<reference evidence="2" key="1">
    <citation type="submission" date="2021-01" db="UniProtKB">
        <authorList>
            <consortium name="EnsemblPlants"/>
        </authorList>
    </citation>
    <scope>IDENTIFICATION</scope>
</reference>